<comment type="caution">
    <text evidence="13">The sequence shown here is derived from an EMBL/GenBank/DDBJ whole genome shotgun (WGS) entry which is preliminary data.</text>
</comment>
<feature type="transmembrane region" description="Helical" evidence="12">
    <location>
        <begin position="12"/>
        <end position="32"/>
    </location>
</feature>
<dbReference type="InterPro" id="IPR017853">
    <property type="entry name" value="GH"/>
</dbReference>
<keyword evidence="5" id="KW-0325">Glycoprotein</keyword>
<dbReference type="SUPFAM" id="SSF51445">
    <property type="entry name" value="(Trans)glycosidases"/>
    <property type="match status" value="1"/>
</dbReference>
<evidence type="ECO:0000256" key="7">
    <source>
        <dbReference type="ARBA" id="ARBA00023316"/>
    </source>
</evidence>
<dbReference type="InterPro" id="IPR050732">
    <property type="entry name" value="Beta-glucan_modifiers"/>
</dbReference>
<evidence type="ECO:0000256" key="6">
    <source>
        <dbReference type="ARBA" id="ARBA00023277"/>
    </source>
</evidence>
<sequence length="535" mass="58380">MRRLFDTPPARWRALLALNFAALAGLLALIVWQSRPVAMHDLHLAEGEKLQCVSYAPFHLPGQTPFDPDIHIPREQIAADLAALAKITECVRLYSVDQGLAAVPAVARELGLKVLLGAWIGHDKARNAVELDNAIRLANEHPDVVSMLIVGNEVLLRRERTPDEMRELIAYAQARTEVPVTYADVWEFWLQNRELAAGVDRVTVHILPFWEDEPVHIEHAVEHVGRVLEEVSAVFDKPVMIGETGWPSAGRQREESLPSRVNQARYVREFVHRAHEEGWHYNLIEAIDQPWKRALEGTVGGHWGMLDAELGAKFPLAGPVAEREDLRAPLAGMLAGALLCLWLARGMRAGALHRAAAISGGAVGGLVSSLHLEHALLAYRSPLEWGVLGVVALAGALLPLTLARWRADTRVPAAARAWRDIRSAAGRGDAGPLLGLLRGVLLFAAAVAALLLAVDPRYRDFPLALYLLPALYVGLFAWTGADNGNEERLCAAVIVLACIARWSSEPANPQAIAWLATGLALGLPALVVRAAPQRQ</sequence>
<dbReference type="PANTHER" id="PTHR16631">
    <property type="entry name" value="GLUCAN 1,3-BETA-GLUCOSIDASE"/>
    <property type="match status" value="1"/>
</dbReference>
<feature type="transmembrane region" description="Helical" evidence="12">
    <location>
        <begin position="463"/>
        <end position="481"/>
    </location>
</feature>
<keyword evidence="12" id="KW-0812">Transmembrane</keyword>
<evidence type="ECO:0000256" key="5">
    <source>
        <dbReference type="ARBA" id="ARBA00023180"/>
    </source>
</evidence>
<keyword evidence="12" id="KW-1133">Transmembrane helix</keyword>
<evidence type="ECO:0000256" key="9">
    <source>
        <dbReference type="ARBA" id="ARBA00037649"/>
    </source>
</evidence>
<keyword evidence="3" id="KW-0378">Hydrolase</keyword>
<evidence type="ECO:0000256" key="12">
    <source>
        <dbReference type="SAM" id="Phobius"/>
    </source>
</evidence>
<dbReference type="RefSeq" id="WP_187717387.1">
    <property type="nucleotide sequence ID" value="NZ_JACTAH010000001.1"/>
</dbReference>
<evidence type="ECO:0000313" key="14">
    <source>
        <dbReference type="Proteomes" id="UP000603602"/>
    </source>
</evidence>
<dbReference type="PANTHER" id="PTHR16631:SF17">
    <property type="entry name" value="GLUCAN ENDO-1,3-BETA-GLUCOSIDASE BTGC"/>
    <property type="match status" value="1"/>
</dbReference>
<feature type="transmembrane region" description="Helical" evidence="12">
    <location>
        <begin position="428"/>
        <end position="451"/>
    </location>
</feature>
<keyword evidence="14" id="KW-1185">Reference proteome</keyword>
<protein>
    <recommendedName>
        <fullName evidence="11">Endo-1,3-beta-glucanase btgC</fullName>
    </recommendedName>
    <alternativeName>
        <fullName evidence="10">Laminarinase btgC</fullName>
    </alternativeName>
</protein>
<dbReference type="Gene3D" id="3.20.20.80">
    <property type="entry name" value="Glycosidases"/>
    <property type="match status" value="1"/>
</dbReference>
<keyword evidence="7" id="KW-0961">Cell wall biogenesis/degradation</keyword>
<evidence type="ECO:0000256" key="11">
    <source>
        <dbReference type="ARBA" id="ARBA00043078"/>
    </source>
</evidence>
<feature type="transmembrane region" description="Helical" evidence="12">
    <location>
        <begin position="385"/>
        <end position="407"/>
    </location>
</feature>
<evidence type="ECO:0000256" key="2">
    <source>
        <dbReference type="ARBA" id="ARBA00022475"/>
    </source>
</evidence>
<organism evidence="13 14">
    <name type="scientific">Thauera sedimentorum</name>
    <dbReference type="NCBI Taxonomy" id="2767595"/>
    <lineage>
        <taxon>Bacteria</taxon>
        <taxon>Pseudomonadati</taxon>
        <taxon>Pseudomonadota</taxon>
        <taxon>Betaproteobacteria</taxon>
        <taxon>Rhodocyclales</taxon>
        <taxon>Zoogloeaceae</taxon>
        <taxon>Thauera</taxon>
    </lineage>
</organism>
<comment type="function">
    <text evidence="9">Glucanases play a role in cell expansion during growth, in cell-cell fusion during mating, and in spore release during sporulation. This enzyme may be involved in beta-glucan degradation. Active on laminarin and lichenan.</text>
</comment>
<name>A0ABR9B8V8_9RHOO</name>
<keyword evidence="4 12" id="KW-0472">Membrane</keyword>
<evidence type="ECO:0000256" key="3">
    <source>
        <dbReference type="ARBA" id="ARBA00022801"/>
    </source>
</evidence>
<keyword evidence="8" id="KW-0624">Polysaccharide degradation</keyword>
<keyword evidence="2" id="KW-1003">Cell membrane</keyword>
<evidence type="ECO:0000256" key="1">
    <source>
        <dbReference type="ARBA" id="ARBA00004236"/>
    </source>
</evidence>
<feature type="transmembrane region" description="Helical" evidence="12">
    <location>
        <begin position="356"/>
        <end position="379"/>
    </location>
</feature>
<reference evidence="14" key="1">
    <citation type="submission" date="2023-07" db="EMBL/GenBank/DDBJ databases">
        <title>Thauera sp. CAU 1555 isolated from sand of Yaerae Beach.</title>
        <authorList>
            <person name="Kim W."/>
        </authorList>
    </citation>
    <scope>NUCLEOTIDE SEQUENCE [LARGE SCALE GENOMIC DNA]</scope>
    <source>
        <strain evidence="14">CAU 1555</strain>
    </source>
</reference>
<gene>
    <name evidence="13" type="ORF">IFO67_06935</name>
</gene>
<evidence type="ECO:0000256" key="8">
    <source>
        <dbReference type="ARBA" id="ARBA00023326"/>
    </source>
</evidence>
<feature type="transmembrane region" description="Helical" evidence="12">
    <location>
        <begin position="510"/>
        <end position="531"/>
    </location>
</feature>
<evidence type="ECO:0000256" key="10">
    <source>
        <dbReference type="ARBA" id="ARBA00042373"/>
    </source>
</evidence>
<accession>A0ABR9B8V8</accession>
<dbReference type="Proteomes" id="UP000603602">
    <property type="component" value="Unassembled WGS sequence"/>
</dbReference>
<keyword evidence="6" id="KW-0119">Carbohydrate metabolism</keyword>
<proteinExistence type="predicted"/>
<comment type="subcellular location">
    <subcellularLocation>
        <location evidence="1">Cell membrane</location>
    </subcellularLocation>
</comment>
<dbReference type="EMBL" id="JACYTO010000001">
    <property type="protein sequence ID" value="MBD8502616.1"/>
    <property type="molecule type" value="Genomic_DNA"/>
</dbReference>
<evidence type="ECO:0000256" key="4">
    <source>
        <dbReference type="ARBA" id="ARBA00023136"/>
    </source>
</evidence>
<evidence type="ECO:0000313" key="13">
    <source>
        <dbReference type="EMBL" id="MBD8502616.1"/>
    </source>
</evidence>